<dbReference type="EMBL" id="FNSV01000005">
    <property type="protein sequence ID" value="SED64425.1"/>
    <property type="molecule type" value="Genomic_DNA"/>
</dbReference>
<reference evidence="2" key="1">
    <citation type="submission" date="2016-10" db="EMBL/GenBank/DDBJ databases">
        <authorList>
            <person name="Varghese N."/>
            <person name="Submissions S."/>
        </authorList>
    </citation>
    <scope>NUCLEOTIDE SEQUENCE [LARGE SCALE GENOMIC DNA]</scope>
    <source>
        <strain evidence="2">DSM 44498</strain>
    </source>
</reference>
<dbReference type="SUPFAM" id="SSF52540">
    <property type="entry name" value="P-loop containing nucleoside triphosphate hydrolases"/>
    <property type="match status" value="1"/>
</dbReference>
<evidence type="ECO:0000313" key="2">
    <source>
        <dbReference type="Proteomes" id="UP000183561"/>
    </source>
</evidence>
<dbReference type="SMART" id="SM00421">
    <property type="entry name" value="HTH_LUXR"/>
    <property type="match status" value="1"/>
</dbReference>
<dbReference type="PROSITE" id="PS00622">
    <property type="entry name" value="HTH_LUXR_1"/>
    <property type="match status" value="1"/>
</dbReference>
<evidence type="ECO:0000313" key="1">
    <source>
        <dbReference type="EMBL" id="SED64425.1"/>
    </source>
</evidence>
<dbReference type="InterPro" id="IPR036388">
    <property type="entry name" value="WH-like_DNA-bd_sf"/>
</dbReference>
<dbReference type="Pfam" id="PF00196">
    <property type="entry name" value="GerE"/>
    <property type="match status" value="1"/>
</dbReference>
<dbReference type="GO" id="GO:0003677">
    <property type="term" value="F:DNA binding"/>
    <property type="evidence" value="ECO:0007669"/>
    <property type="project" value="InterPro"/>
</dbReference>
<dbReference type="GO" id="GO:0006355">
    <property type="term" value="P:regulation of DNA-templated transcription"/>
    <property type="evidence" value="ECO:0007669"/>
    <property type="project" value="InterPro"/>
</dbReference>
<dbReference type="InterPro" id="IPR027417">
    <property type="entry name" value="P-loop_NTPase"/>
</dbReference>
<dbReference type="PRINTS" id="PR00038">
    <property type="entry name" value="HTHLUXR"/>
</dbReference>
<dbReference type="Gene3D" id="1.25.40.10">
    <property type="entry name" value="Tetratricopeptide repeat domain"/>
    <property type="match status" value="1"/>
</dbReference>
<name>A0A1H5CCW0_9NOCA</name>
<gene>
    <name evidence="1" type="ORF">SAMN04490239_9120</name>
</gene>
<dbReference type="OrthoDB" id="27092at2"/>
<dbReference type="Proteomes" id="UP000183561">
    <property type="component" value="Unassembled WGS sequence"/>
</dbReference>
<protein>
    <submittedName>
        <fullName evidence="1">AAA ATPase domain-containing protein</fullName>
    </submittedName>
</protein>
<dbReference type="AlphaFoldDB" id="A0A1H5CCW0"/>
<dbReference type="PANTHER" id="PTHR47691:SF3">
    <property type="entry name" value="HTH-TYPE TRANSCRIPTIONAL REGULATOR RV0890C-RELATED"/>
    <property type="match status" value="1"/>
</dbReference>
<keyword evidence="2" id="KW-1185">Reference proteome</keyword>
<dbReference type="SUPFAM" id="SSF46894">
    <property type="entry name" value="C-terminal effector domain of the bipartite response regulators"/>
    <property type="match status" value="1"/>
</dbReference>
<dbReference type="InterPro" id="IPR011990">
    <property type="entry name" value="TPR-like_helical_dom_sf"/>
</dbReference>
<dbReference type="InterPro" id="IPR000792">
    <property type="entry name" value="Tscrpt_reg_LuxR_C"/>
</dbReference>
<accession>A0A1H5CCW0</accession>
<dbReference type="Gene3D" id="1.10.10.10">
    <property type="entry name" value="Winged helix-like DNA-binding domain superfamily/Winged helix DNA-binding domain"/>
    <property type="match status" value="1"/>
</dbReference>
<proteinExistence type="predicted"/>
<dbReference type="InterPro" id="IPR016032">
    <property type="entry name" value="Sig_transdc_resp-reg_C-effctor"/>
</dbReference>
<dbReference type="CDD" id="cd06170">
    <property type="entry name" value="LuxR_C_like"/>
    <property type="match status" value="1"/>
</dbReference>
<organism evidence="1 2">
    <name type="scientific">Rhodococcus koreensis</name>
    <dbReference type="NCBI Taxonomy" id="99653"/>
    <lineage>
        <taxon>Bacteria</taxon>
        <taxon>Bacillati</taxon>
        <taxon>Actinomycetota</taxon>
        <taxon>Actinomycetes</taxon>
        <taxon>Mycobacteriales</taxon>
        <taxon>Nocardiaceae</taxon>
        <taxon>Rhodococcus</taxon>
    </lineage>
</organism>
<dbReference type="Gene3D" id="3.40.50.300">
    <property type="entry name" value="P-loop containing nucleotide triphosphate hydrolases"/>
    <property type="match status" value="1"/>
</dbReference>
<sequence>MDSDTLPPRALVGRDDDVASILTLLRDPAVRMLTVVGTGGVGKTAVVAAVTRELVTSGTDVTPVDLSGCESATDAVTQIGNTMATPPESEKPHVVVVDSLERIRSEVRALGALLTAHPHVRLLATSRAATDLSHEYRYVLRPLPCPDADGAPNIDASTSPALKLFLDHARRVAFERDLGAQAHTVASICRQLGGLPLALVIAAHQLSTLTLDALAARIEDGWSPNMRGPADLPDRHRTLTRTVADTVSLLEPVDAALYKVLAVFDGVIEPRALSAILADSVGELHGPAEVCSPHAVVDHLDEFVRLSLLTPVPDRPDRRRPAFAMAQTTRDYGRLLLRSEPQPATARTAHAQYFLHRVLDGADLVGPAADDWLTRTDGDLGDIRSSLRFYLELGDERAVDLAAGMRSYWLARGLLQEGLHWLTDSLRLTGDRRSVPAVRAREARAVLTGAASSYAHALAELDECARLWQELGEPTTRARTLVDLAAARFEVHGFDAARPLFEEAIASLDDADDQWWAARARSLFGASAAATGHHRELARSTLDRAVEGFRGVGDSSYTNVPLQQLGRILHEDGHDTQATALLAEGLRLAQDAGDAWNSSVFLNLIAEIELGRGTVVAAATHYLESLALAAAIGARPRFIWCLEGLAVCLHDLGDSDYAARLVGLAMSVRSTLNLHDWIEFPARAIDLTGILTGPPSNLSVLHAEGFRMTVGDVLAYAPQLVAARSARRSRQDRYPDGLTAREVQVLRLIAAGSTSRAIATELVISIETVGRHISNLYRKIGASGRADATAYAIRSGLMDD</sequence>
<dbReference type="PANTHER" id="PTHR47691">
    <property type="entry name" value="REGULATOR-RELATED"/>
    <property type="match status" value="1"/>
</dbReference>
<dbReference type="PROSITE" id="PS50043">
    <property type="entry name" value="HTH_LUXR_2"/>
    <property type="match status" value="1"/>
</dbReference>
<dbReference type="SUPFAM" id="SSF48452">
    <property type="entry name" value="TPR-like"/>
    <property type="match status" value="2"/>
</dbReference>
<dbReference type="RefSeq" id="WP_072943422.1">
    <property type="nucleotide sequence ID" value="NZ_CP070609.1"/>
</dbReference>